<keyword evidence="1" id="KW-1133">Transmembrane helix</keyword>
<accession>A0ABT1UAM1</accession>
<evidence type="ECO:0000256" key="1">
    <source>
        <dbReference type="SAM" id="Phobius"/>
    </source>
</evidence>
<keyword evidence="1" id="KW-0472">Membrane</keyword>
<keyword evidence="1" id="KW-0812">Transmembrane</keyword>
<evidence type="ECO:0000313" key="2">
    <source>
        <dbReference type="EMBL" id="MCQ8130842.1"/>
    </source>
</evidence>
<protein>
    <submittedName>
        <fullName evidence="2">Nonribosomal peptide synthetase MxaA</fullName>
    </submittedName>
</protein>
<reference evidence="2 3" key="1">
    <citation type="submission" date="2022-07" db="EMBL/GenBank/DDBJ databases">
        <title>Methylomonas rivi sp. nov., Methylomonas rosea sp. nov., Methylomonas aureus sp. nov. and Methylomonas subterranea sp. nov., four novel methanotrophs isolated from a freshwater creek and the deep terrestrial subsurface.</title>
        <authorList>
            <person name="Abin C."/>
            <person name="Sankaranarayanan K."/>
            <person name="Garner C."/>
            <person name="Sindelar R."/>
            <person name="Kotary K."/>
            <person name="Garner R."/>
            <person name="Barclay S."/>
            <person name="Lawson P."/>
            <person name="Krumholz L."/>
        </authorList>
    </citation>
    <scope>NUCLEOTIDE SEQUENCE [LARGE SCALE GENOMIC DNA]</scope>
    <source>
        <strain evidence="2 3">WSC-6</strain>
    </source>
</reference>
<gene>
    <name evidence="2" type="ORF">NP596_20475</name>
</gene>
<comment type="caution">
    <text evidence="2">The sequence shown here is derived from an EMBL/GenBank/DDBJ whole genome shotgun (WGS) entry which is preliminary data.</text>
</comment>
<proteinExistence type="predicted"/>
<name>A0ABT1UAM1_9GAMM</name>
<organism evidence="2 3">
    <name type="scientific">Methylomonas rivi</name>
    <dbReference type="NCBI Taxonomy" id="2952226"/>
    <lineage>
        <taxon>Bacteria</taxon>
        <taxon>Pseudomonadati</taxon>
        <taxon>Pseudomonadota</taxon>
        <taxon>Gammaproteobacteria</taxon>
        <taxon>Methylococcales</taxon>
        <taxon>Methylococcaceae</taxon>
        <taxon>Methylomonas</taxon>
    </lineage>
</organism>
<feature type="transmembrane region" description="Helical" evidence="1">
    <location>
        <begin position="191"/>
        <end position="215"/>
    </location>
</feature>
<evidence type="ECO:0000313" key="3">
    <source>
        <dbReference type="Proteomes" id="UP001524586"/>
    </source>
</evidence>
<sequence length="321" mass="36544">MNSRMPFFFSPAAARIPKVLRWAAAGRTYAGLLLLLLLGGCSQAFLPPISRFEFQTPRPYGYLIGDEIRHRIVIETRQDMRLELNSVPGQGAVNRWLQLNRVTVESDRDSGNTAIDLEYQVFYAPNEVKMLSIPGFSLRFSQAGKSVEQPVPAWHFTLSPLQELAIRKDENGRAYMRPDVLPSALTADRQWLGFYAALSLSFASGGYLAYLYGYFPAWPRRRIFKRAAAELSALTVADMERSLAVMHRALNTLYRQPLYQHRLPAFYRAHPEYALAAAQLDWFFDFSNQVLFAGKQDYGDQERGKLAELCGLCREIERGSR</sequence>
<keyword evidence="3" id="KW-1185">Reference proteome</keyword>
<dbReference type="EMBL" id="JANIBK010000239">
    <property type="protein sequence ID" value="MCQ8130842.1"/>
    <property type="molecule type" value="Genomic_DNA"/>
</dbReference>
<dbReference type="RefSeq" id="WP_256617242.1">
    <property type="nucleotide sequence ID" value="NZ_JANIBK010000239.1"/>
</dbReference>
<dbReference type="Proteomes" id="UP001524586">
    <property type="component" value="Unassembled WGS sequence"/>
</dbReference>